<dbReference type="InterPro" id="IPR001087">
    <property type="entry name" value="GDSL"/>
</dbReference>
<keyword evidence="2" id="KW-0449">Lipoprotein</keyword>
<organism evidence="2 3">
    <name type="scientific">Mycoavidus cysteinexigens</name>
    <dbReference type="NCBI Taxonomy" id="1553431"/>
    <lineage>
        <taxon>Bacteria</taxon>
        <taxon>Pseudomonadati</taxon>
        <taxon>Pseudomonadota</taxon>
        <taxon>Betaproteobacteria</taxon>
        <taxon>Burkholderiales</taxon>
        <taxon>Burkholderiaceae</taxon>
        <taxon>Mycoavidus</taxon>
    </lineage>
</organism>
<reference evidence="2 3" key="1">
    <citation type="journal article" date="2018" name="Microbes Environ.">
        <title>Comparative Genomic Insights into Endofungal Lifestyles of Two Bacterial Endosymbionts, Mycoavidus cysteinexigens and Burkholderia rhizoxinica.</title>
        <authorList>
            <person name="Sharmin D."/>
            <person name="Guo Y."/>
            <person name="Nishizawa T."/>
            <person name="Ohshima S."/>
            <person name="Sato Y."/>
            <person name="Takashima Y."/>
            <person name="Narisawa K."/>
            <person name="Ohta H."/>
        </authorList>
    </citation>
    <scope>NUCLEOTIDE SEQUENCE [LARGE SCALE GENOMIC DNA]</scope>
    <source>
        <strain evidence="2 3">B1-EB</strain>
    </source>
</reference>
<keyword evidence="1" id="KW-0378">Hydrolase</keyword>
<dbReference type="SUPFAM" id="SSF52266">
    <property type="entry name" value="SGNH hydrolase"/>
    <property type="match status" value="1"/>
</dbReference>
<dbReference type="Proteomes" id="UP000282597">
    <property type="component" value="Chromosome"/>
</dbReference>
<dbReference type="Gene3D" id="3.40.50.1110">
    <property type="entry name" value="SGNH hydrolase"/>
    <property type="match status" value="1"/>
</dbReference>
<dbReference type="PANTHER" id="PTHR45648">
    <property type="entry name" value="GDSL LIPASE/ACYLHYDROLASE FAMILY PROTEIN (AFU_ORTHOLOGUE AFUA_4G14700)"/>
    <property type="match status" value="1"/>
</dbReference>
<gene>
    <name evidence="2" type="ORF">MCB1EB_1957</name>
</gene>
<dbReference type="GO" id="GO:0016788">
    <property type="term" value="F:hydrolase activity, acting on ester bonds"/>
    <property type="evidence" value="ECO:0007669"/>
    <property type="project" value="InterPro"/>
</dbReference>
<evidence type="ECO:0000256" key="1">
    <source>
        <dbReference type="ARBA" id="ARBA00022801"/>
    </source>
</evidence>
<dbReference type="Pfam" id="PF00657">
    <property type="entry name" value="Lipase_GDSL"/>
    <property type="match status" value="1"/>
</dbReference>
<dbReference type="InterPro" id="IPR051058">
    <property type="entry name" value="GDSL_Est/Lipase"/>
</dbReference>
<dbReference type="AlphaFoldDB" id="A0A2Z6EXM5"/>
<dbReference type="EMBL" id="AP018150">
    <property type="protein sequence ID" value="BBE10118.1"/>
    <property type="molecule type" value="Genomic_DNA"/>
</dbReference>
<protein>
    <submittedName>
        <fullName evidence="2">Lipoprotein</fullName>
    </submittedName>
</protein>
<dbReference type="KEGG" id="mcys:MCB1EB_1957"/>
<accession>A0A2Z6EXM5</accession>
<name>A0A2Z6EXM5_9BURK</name>
<keyword evidence="3" id="KW-1185">Reference proteome</keyword>
<dbReference type="PANTHER" id="PTHR45648:SF22">
    <property type="entry name" value="GDSL LIPASE_ACYLHYDROLASE FAMILY PROTEIN (AFU_ORTHOLOGUE AFUA_4G14700)"/>
    <property type="match status" value="1"/>
</dbReference>
<evidence type="ECO:0000313" key="3">
    <source>
        <dbReference type="Proteomes" id="UP000282597"/>
    </source>
</evidence>
<dbReference type="InterPro" id="IPR036514">
    <property type="entry name" value="SGNH_hydro_sf"/>
</dbReference>
<sequence>MPDDIINPPATRYQIISFGDSLSDVGTYAPMASKFGGGRFTTNPGQVWTQVVANYYGATLNPAFTGGFGVPIKANPDGYGYAQGGSRVADPAGEGNLPNNAGAITLPVAAQVQSFLATHGNFKPNQIILLNGGGNDIKINERAVAENKITPAMAADNVRTAASELAGLAGSIVQAGGRRVVVVNVSDVGKTPLGLTRPDSGVALTQLTVLFNDTLAQVLRAHQPEVTNAIITVDAFSFFNRILASYQAEGFVVSNTAVACNLSPPYNSSLFCSPQVYAVPNADQTYMFADEVHPTTRLHARFAAYVQERLATVTH</sequence>
<proteinExistence type="predicted"/>
<evidence type="ECO:0000313" key="2">
    <source>
        <dbReference type="EMBL" id="BBE10118.1"/>
    </source>
</evidence>